<evidence type="ECO:0000256" key="4">
    <source>
        <dbReference type="ARBA" id="ARBA00023002"/>
    </source>
</evidence>
<proteinExistence type="inferred from homology"/>
<dbReference type="GO" id="GO:0004324">
    <property type="term" value="F:ferredoxin-NADP+ reductase activity"/>
    <property type="evidence" value="ECO:0007669"/>
    <property type="project" value="InterPro"/>
</dbReference>
<evidence type="ECO:0000313" key="6">
    <source>
        <dbReference type="EMBL" id="VAV95463.1"/>
    </source>
</evidence>
<keyword evidence="3" id="KW-0521">NADP</keyword>
<name>A0A3B0SGR0_9ZZZZ</name>
<evidence type="ECO:0000259" key="5">
    <source>
        <dbReference type="Pfam" id="PF07992"/>
    </source>
</evidence>
<feature type="domain" description="FAD/NAD(P)-binding" evidence="5">
    <location>
        <begin position="8"/>
        <end position="294"/>
    </location>
</feature>
<dbReference type="InterPro" id="IPR036188">
    <property type="entry name" value="FAD/NAD-bd_sf"/>
</dbReference>
<dbReference type="Pfam" id="PF07992">
    <property type="entry name" value="Pyr_redox_2"/>
    <property type="match status" value="1"/>
</dbReference>
<gene>
    <name evidence="6" type="ORF">MNBD_ALPHA08-1449</name>
</gene>
<evidence type="ECO:0000256" key="1">
    <source>
        <dbReference type="ARBA" id="ARBA00022630"/>
    </source>
</evidence>
<dbReference type="Gene3D" id="3.50.50.60">
    <property type="entry name" value="FAD/NAD(P)-binding domain"/>
    <property type="match status" value="2"/>
</dbReference>
<organism evidence="6">
    <name type="scientific">hydrothermal vent metagenome</name>
    <dbReference type="NCBI Taxonomy" id="652676"/>
    <lineage>
        <taxon>unclassified sequences</taxon>
        <taxon>metagenomes</taxon>
        <taxon>ecological metagenomes</taxon>
    </lineage>
</organism>
<keyword evidence="1" id="KW-0285">Flavoprotein</keyword>
<dbReference type="InterPro" id="IPR022890">
    <property type="entry name" value="Fd--NADP_Rdtase_type_2"/>
</dbReference>
<dbReference type="PANTHER" id="PTHR48105">
    <property type="entry name" value="THIOREDOXIN REDUCTASE 1-RELATED-RELATED"/>
    <property type="match status" value="1"/>
</dbReference>
<dbReference type="PRINTS" id="PR00368">
    <property type="entry name" value="FADPNR"/>
</dbReference>
<keyword evidence="4 6" id="KW-0560">Oxidoreductase</keyword>
<reference evidence="6" key="1">
    <citation type="submission" date="2018-06" db="EMBL/GenBank/DDBJ databases">
        <authorList>
            <person name="Zhirakovskaya E."/>
        </authorList>
    </citation>
    <scope>NUCLEOTIDE SEQUENCE</scope>
</reference>
<dbReference type="EC" id="1.8.1.9" evidence="6"/>
<dbReference type="InterPro" id="IPR023753">
    <property type="entry name" value="FAD/NAD-binding_dom"/>
</dbReference>
<dbReference type="GO" id="GO:0004791">
    <property type="term" value="F:thioredoxin-disulfide reductase (NADPH) activity"/>
    <property type="evidence" value="ECO:0007669"/>
    <property type="project" value="UniProtKB-EC"/>
</dbReference>
<dbReference type="AlphaFoldDB" id="A0A3B0SGR0"/>
<dbReference type="PRINTS" id="PR00469">
    <property type="entry name" value="PNDRDTASEII"/>
</dbReference>
<evidence type="ECO:0000256" key="3">
    <source>
        <dbReference type="ARBA" id="ARBA00022857"/>
    </source>
</evidence>
<protein>
    <submittedName>
        <fullName evidence="6">Thioredoxin reductase</fullName>
        <ecNumber evidence="6">1.8.1.9</ecNumber>
    </submittedName>
</protein>
<accession>A0A3B0SGR0</accession>
<keyword evidence="2" id="KW-0274">FAD</keyword>
<sequence>MEELKKTDVVIIGAGPTGLFAVFQLGLLGLKAVVIDALDKPGGQCAELYPQKPIYDIPALPVVSGQELTDQLIEQCAPFEPQLELGQKVDMLQHGLDGRFVVGTSGGNRFSAAAVFIAAGAGCFVPRKPKLVELPDFEKHSIRYAVRERNELAGADIVIAGGGDSALDWVLDLAGIVGTLTLVHRRAKFRAHPATANQVQQAIREGQIQFVEGDVASLGGENGRLRQVEIKTKTGTKTVDAQYLLPLFGLNIELGAIADWGLDLEAGRQLKVDTQKFETSTPGIFAIGDINWYPGKLKLILSGFHEAALAAQGAFALARPEEKLRFQYTTSSSELQKRLKVA</sequence>
<dbReference type="HAMAP" id="MF_01685">
    <property type="entry name" value="FENR2"/>
    <property type="match status" value="1"/>
</dbReference>
<evidence type="ECO:0000256" key="2">
    <source>
        <dbReference type="ARBA" id="ARBA00022827"/>
    </source>
</evidence>
<dbReference type="InterPro" id="IPR050097">
    <property type="entry name" value="Ferredoxin-NADP_redctase_2"/>
</dbReference>
<dbReference type="SUPFAM" id="SSF51905">
    <property type="entry name" value="FAD/NAD(P)-binding domain"/>
    <property type="match status" value="1"/>
</dbReference>
<dbReference type="EMBL" id="UOEC01000128">
    <property type="protein sequence ID" value="VAV95463.1"/>
    <property type="molecule type" value="Genomic_DNA"/>
</dbReference>